<keyword evidence="5 14" id="KW-0328">Glycosyltransferase</keyword>
<dbReference type="EMBL" id="CM000880">
    <property type="protein sequence ID" value="KQK19357.1"/>
    <property type="molecule type" value="Genomic_DNA"/>
</dbReference>
<evidence type="ECO:0000256" key="4">
    <source>
        <dbReference type="ARBA" id="ARBA00008661"/>
    </source>
</evidence>
<evidence type="ECO:0000256" key="14">
    <source>
        <dbReference type="RuleBase" id="RU363063"/>
    </source>
</evidence>
<sequence>METLASAMRRENRRFKPASSSSSAAAGRVPLVMGFLSCLAWVYVAGRLWQDAQTRTVLSSLLEKSSGNLPKALSVDDKLRSLGCTEIGRKIAEAEMDLTKAKSEGYLWGNGTGGTAGSDKKKLLAVIGVYTGFGSRLRRNTFRGSWMPRGDDLKKLEEKGVVIRFVIGRSPNRGDSLDRNINDESRKTNDFLILESHEEAAEELPSKVKFFFSAAIEAWDAEFYVKVDDNINLDLAGLIEMLEGRRGSQGLYMGCMKSGAVVSEEDQQWYEPEWWKFGDSKMYFRHASGSLFILSNNLARYININSASLQSYAHDDISVGSWMMGLNATYVDDDRMCCLSSTQEKVCSSA</sequence>
<keyword evidence="12 14" id="KW-0464">Manganese</keyword>
<comment type="pathway">
    <text evidence="3">Protein modification; protein glycosylation.</text>
</comment>
<comment type="cofactor">
    <cofactor evidence="1 14">
        <name>Mn(2+)</name>
        <dbReference type="ChEBI" id="CHEBI:29035"/>
    </cofactor>
</comment>
<reference evidence="17" key="3">
    <citation type="submission" date="2018-08" db="UniProtKB">
        <authorList>
            <consortium name="EnsemblPlants"/>
        </authorList>
    </citation>
    <scope>IDENTIFICATION</scope>
    <source>
        <strain evidence="17">cv. Bd21</strain>
    </source>
</reference>
<organism evidence="16">
    <name type="scientific">Brachypodium distachyon</name>
    <name type="common">Purple false brome</name>
    <name type="synonym">Trachynia distachya</name>
    <dbReference type="NCBI Taxonomy" id="15368"/>
    <lineage>
        <taxon>Eukaryota</taxon>
        <taxon>Viridiplantae</taxon>
        <taxon>Streptophyta</taxon>
        <taxon>Embryophyta</taxon>
        <taxon>Tracheophyta</taxon>
        <taxon>Spermatophyta</taxon>
        <taxon>Magnoliopsida</taxon>
        <taxon>Liliopsida</taxon>
        <taxon>Poales</taxon>
        <taxon>Poaceae</taxon>
        <taxon>BOP clade</taxon>
        <taxon>Pooideae</taxon>
        <taxon>Stipodae</taxon>
        <taxon>Brachypodieae</taxon>
        <taxon>Brachypodium</taxon>
    </lineage>
</organism>
<evidence type="ECO:0000256" key="5">
    <source>
        <dbReference type="ARBA" id="ARBA00022676"/>
    </source>
</evidence>
<comment type="similarity">
    <text evidence="4 14">Belongs to the glycosyltransferase 31 family.</text>
</comment>
<name>I1H0I7_BRADI</name>
<keyword evidence="10 14" id="KW-0333">Golgi apparatus</keyword>
<comment type="subcellular location">
    <subcellularLocation>
        <location evidence="2 14">Golgi apparatus membrane</location>
        <topology evidence="2 14">Single-pass type II membrane protein</topology>
    </subcellularLocation>
</comment>
<evidence type="ECO:0000256" key="2">
    <source>
        <dbReference type="ARBA" id="ARBA00004323"/>
    </source>
</evidence>
<reference evidence="16" key="2">
    <citation type="submission" date="2017-06" db="EMBL/GenBank/DDBJ databases">
        <title>WGS assembly of Brachypodium distachyon.</title>
        <authorList>
            <consortium name="The International Brachypodium Initiative"/>
            <person name="Lucas S."/>
            <person name="Harmon-Smith M."/>
            <person name="Lail K."/>
            <person name="Tice H."/>
            <person name="Grimwood J."/>
            <person name="Bruce D."/>
            <person name="Barry K."/>
            <person name="Shu S."/>
            <person name="Lindquist E."/>
            <person name="Wang M."/>
            <person name="Pitluck S."/>
            <person name="Vogel J.P."/>
            <person name="Garvin D.F."/>
            <person name="Mockler T.C."/>
            <person name="Schmutz J."/>
            <person name="Rokhsar D."/>
            <person name="Bevan M.W."/>
        </authorList>
    </citation>
    <scope>NUCLEOTIDE SEQUENCE</scope>
    <source>
        <strain evidence="16">Bd21</strain>
    </source>
</reference>
<evidence type="ECO:0000256" key="8">
    <source>
        <dbReference type="ARBA" id="ARBA00022968"/>
    </source>
</evidence>
<keyword evidence="6" id="KW-0808">Transferase</keyword>
<dbReference type="GeneID" id="100836123"/>
<keyword evidence="7" id="KW-0812">Transmembrane</keyword>
<evidence type="ECO:0000256" key="13">
    <source>
        <dbReference type="ARBA" id="ARBA00059326"/>
    </source>
</evidence>
<dbReference type="Gene3D" id="3.90.550.50">
    <property type="match status" value="1"/>
</dbReference>
<dbReference type="RefSeq" id="XP_003564226.1">
    <property type="nucleotide sequence ID" value="XM_003564178.3"/>
</dbReference>
<dbReference type="Gramene" id="KQK19357">
    <property type="protein sequence ID" value="KQK19357"/>
    <property type="gene ID" value="BRADI_1g47860v3"/>
</dbReference>
<keyword evidence="9" id="KW-1133">Transmembrane helix</keyword>
<dbReference type="FunFam" id="3.90.550.50:FF:000023">
    <property type="entry name" value="Hexosyltransferase"/>
    <property type="match status" value="1"/>
</dbReference>
<dbReference type="OMA" id="GSHLNRN"/>
<dbReference type="Proteomes" id="UP000008810">
    <property type="component" value="Chromosome 1"/>
</dbReference>
<evidence type="ECO:0000256" key="15">
    <source>
        <dbReference type="SAM" id="MobiDB-lite"/>
    </source>
</evidence>
<dbReference type="OrthoDB" id="1158011at2759"/>
<evidence type="ECO:0000256" key="7">
    <source>
        <dbReference type="ARBA" id="ARBA00022692"/>
    </source>
</evidence>
<dbReference type="PANTHER" id="PTHR11214:SF124">
    <property type="entry name" value="HYDROXYPROLINE O-GALACTOSYLTRANSFERASE HPGT3"/>
    <property type="match status" value="1"/>
</dbReference>
<protein>
    <recommendedName>
        <fullName evidence="14">Hexosyltransferase</fullName>
        <ecNumber evidence="14">2.4.1.-</ecNumber>
    </recommendedName>
</protein>
<dbReference type="PANTHER" id="PTHR11214">
    <property type="entry name" value="BETA-1,3-N-ACETYLGLUCOSAMINYLTRANSFERASE"/>
    <property type="match status" value="1"/>
</dbReference>
<dbReference type="UniPathway" id="UPA00378"/>
<dbReference type="GO" id="GO:0008378">
    <property type="term" value="F:galactosyltransferase activity"/>
    <property type="evidence" value="ECO:0000318"/>
    <property type="project" value="GO_Central"/>
</dbReference>
<evidence type="ECO:0000256" key="6">
    <source>
        <dbReference type="ARBA" id="ARBA00022679"/>
    </source>
</evidence>
<evidence type="ECO:0000256" key="1">
    <source>
        <dbReference type="ARBA" id="ARBA00001936"/>
    </source>
</evidence>
<dbReference type="eggNOG" id="KOG2288">
    <property type="taxonomic scope" value="Eukaryota"/>
</dbReference>
<evidence type="ECO:0000256" key="10">
    <source>
        <dbReference type="ARBA" id="ARBA00023034"/>
    </source>
</evidence>
<keyword evidence="11" id="KW-0472">Membrane</keyword>
<feature type="region of interest" description="Disordered" evidence="15">
    <location>
        <begin position="1"/>
        <end position="21"/>
    </location>
</feature>
<evidence type="ECO:0000256" key="11">
    <source>
        <dbReference type="ARBA" id="ARBA00023136"/>
    </source>
</evidence>
<evidence type="ECO:0000313" key="18">
    <source>
        <dbReference type="Proteomes" id="UP000008810"/>
    </source>
</evidence>
<comment type="function">
    <text evidence="13">Possesses hydroxyproline O-galactosyltransferase activity. Transfers galactose from UDP-galactose to hydroxyproline residues in the arabinogalactan proteins (AGPs). Is specific for AGPs containing non-contiguous peptidyl hydroxyproline residues. The addition of galactose onto the peptidyl hydroxyproline residues in AGP core proteins represents the first committed step in arabinogalactan polysaccharide addition. AGP glycans play essential roles in both vegetative and reproductive plant growth.</text>
</comment>
<dbReference type="Pfam" id="PF01762">
    <property type="entry name" value="Galactosyl_T"/>
    <property type="match status" value="1"/>
</dbReference>
<dbReference type="GO" id="GO:0010405">
    <property type="term" value="P:arabinogalactan protein metabolic process"/>
    <property type="evidence" value="ECO:0007669"/>
    <property type="project" value="UniProtKB-ARBA"/>
</dbReference>
<dbReference type="KEGG" id="bdi:100836123"/>
<dbReference type="EC" id="2.4.1.-" evidence="14"/>
<gene>
    <name evidence="17" type="primary">LOC100836123</name>
    <name evidence="16" type="ORF">BRADI_1g47860v3</name>
</gene>
<dbReference type="AlphaFoldDB" id="I1H0I7"/>
<evidence type="ECO:0000313" key="17">
    <source>
        <dbReference type="EnsemblPlants" id="KQK19357"/>
    </source>
</evidence>
<dbReference type="FunCoup" id="I1H0I7">
    <property type="interactions" value="38"/>
</dbReference>
<keyword evidence="18" id="KW-1185">Reference proteome</keyword>
<dbReference type="InterPro" id="IPR002659">
    <property type="entry name" value="Glyco_trans_31"/>
</dbReference>
<dbReference type="GO" id="GO:0000139">
    <property type="term" value="C:Golgi membrane"/>
    <property type="evidence" value="ECO:0000318"/>
    <property type="project" value="GO_Central"/>
</dbReference>
<keyword evidence="8" id="KW-0735">Signal-anchor</keyword>
<reference evidence="16 17" key="1">
    <citation type="journal article" date="2010" name="Nature">
        <title>Genome sequencing and analysis of the model grass Brachypodium distachyon.</title>
        <authorList>
            <consortium name="International Brachypodium Initiative"/>
        </authorList>
    </citation>
    <scope>NUCLEOTIDE SEQUENCE [LARGE SCALE GENOMIC DNA]</scope>
    <source>
        <strain evidence="16 17">Bd21</strain>
    </source>
</reference>
<proteinExistence type="inferred from homology"/>
<accession>I1H0I7</accession>
<evidence type="ECO:0000256" key="12">
    <source>
        <dbReference type="ARBA" id="ARBA00023211"/>
    </source>
</evidence>
<dbReference type="GO" id="GO:1990714">
    <property type="term" value="F:hydroxyproline O-galactosyltransferase activity"/>
    <property type="evidence" value="ECO:0007669"/>
    <property type="project" value="UniProtKB-ARBA"/>
</dbReference>
<dbReference type="EnsemblPlants" id="KQK19357">
    <property type="protein sequence ID" value="KQK19357"/>
    <property type="gene ID" value="BRADI_1g47860v3"/>
</dbReference>
<dbReference type="ExpressionAtlas" id="I1H0I7">
    <property type="expression patterns" value="baseline and differential"/>
</dbReference>
<evidence type="ECO:0000256" key="9">
    <source>
        <dbReference type="ARBA" id="ARBA00022989"/>
    </source>
</evidence>
<evidence type="ECO:0000256" key="3">
    <source>
        <dbReference type="ARBA" id="ARBA00004922"/>
    </source>
</evidence>
<evidence type="ECO:0000313" key="16">
    <source>
        <dbReference type="EMBL" id="KQK19357.1"/>
    </source>
</evidence>